<organism evidence="2 3">
    <name type="scientific">Marinococcus halophilus</name>
    <dbReference type="NCBI Taxonomy" id="1371"/>
    <lineage>
        <taxon>Bacteria</taxon>
        <taxon>Bacillati</taxon>
        <taxon>Bacillota</taxon>
        <taxon>Bacilli</taxon>
        <taxon>Bacillales</taxon>
        <taxon>Bacillaceae</taxon>
        <taxon>Marinococcus</taxon>
    </lineage>
</organism>
<accession>A0A510Y1I7</accession>
<dbReference type="EMBL" id="BJUN01000001">
    <property type="protein sequence ID" value="GEK57182.1"/>
    <property type="molecule type" value="Genomic_DNA"/>
</dbReference>
<feature type="domain" description="Spermatogenesis-associated protein 20-like TRX" evidence="1">
    <location>
        <begin position="15"/>
        <end position="60"/>
    </location>
</feature>
<dbReference type="Proteomes" id="UP000321051">
    <property type="component" value="Unassembled WGS sequence"/>
</dbReference>
<gene>
    <name evidence="2" type="ORF">MHA01_00870</name>
</gene>
<reference evidence="2 3" key="1">
    <citation type="submission" date="2019-07" db="EMBL/GenBank/DDBJ databases">
        <title>Whole genome shotgun sequence of Marinococcus halophilus NBRC 102359.</title>
        <authorList>
            <person name="Hosoyama A."/>
            <person name="Uohara A."/>
            <person name="Ohji S."/>
            <person name="Ichikawa N."/>
        </authorList>
    </citation>
    <scope>NUCLEOTIDE SEQUENCE [LARGE SCALE GENOMIC DNA]</scope>
    <source>
        <strain evidence="2 3">NBRC 102359</strain>
    </source>
</reference>
<protein>
    <recommendedName>
        <fullName evidence="1">Spermatogenesis-associated protein 20-like TRX domain-containing protein</fullName>
    </recommendedName>
</protein>
<dbReference type="InterPro" id="IPR036249">
    <property type="entry name" value="Thioredoxin-like_sf"/>
</dbReference>
<dbReference type="AlphaFoldDB" id="A0A510Y1I7"/>
<evidence type="ECO:0000313" key="2">
    <source>
        <dbReference type="EMBL" id="GEK57182.1"/>
    </source>
</evidence>
<dbReference type="OrthoDB" id="9762614at2"/>
<evidence type="ECO:0000313" key="3">
    <source>
        <dbReference type="Proteomes" id="UP000321051"/>
    </source>
</evidence>
<dbReference type="InterPro" id="IPR004879">
    <property type="entry name" value="Ssp411-like_TRX"/>
</dbReference>
<sequence length="61" mass="7400">MKEFLERERYSETYNWLYHEKSPYLQQHVKNPVNWFPWSAEAFTKAKREGKPLMVSVGYSS</sequence>
<keyword evidence="3" id="KW-1185">Reference proteome</keyword>
<dbReference type="SUPFAM" id="SSF52833">
    <property type="entry name" value="Thioredoxin-like"/>
    <property type="match status" value="1"/>
</dbReference>
<comment type="caution">
    <text evidence="2">The sequence shown here is derived from an EMBL/GenBank/DDBJ whole genome shotgun (WGS) entry which is preliminary data.</text>
</comment>
<dbReference type="PANTHER" id="PTHR42899">
    <property type="entry name" value="SPERMATOGENESIS-ASSOCIATED PROTEIN 20"/>
    <property type="match status" value="1"/>
</dbReference>
<dbReference type="Gene3D" id="3.40.30.10">
    <property type="entry name" value="Glutaredoxin"/>
    <property type="match status" value="1"/>
</dbReference>
<evidence type="ECO:0000259" key="1">
    <source>
        <dbReference type="Pfam" id="PF03190"/>
    </source>
</evidence>
<dbReference type="Pfam" id="PF03190">
    <property type="entry name" value="Thioredox_DsbH"/>
    <property type="match status" value="1"/>
</dbReference>
<dbReference type="PANTHER" id="PTHR42899:SF1">
    <property type="entry name" value="SPERMATOGENESIS-ASSOCIATED PROTEIN 20"/>
    <property type="match status" value="1"/>
</dbReference>
<dbReference type="InterPro" id="IPR024705">
    <property type="entry name" value="Ssp411"/>
</dbReference>
<name>A0A510Y1I7_MARHA</name>
<proteinExistence type="predicted"/>